<evidence type="ECO:0000313" key="4">
    <source>
        <dbReference type="Proteomes" id="UP000037035"/>
    </source>
</evidence>
<sequence>MFPRNNVFVIFLHLVSCGLKSLSEFQSGNAHALGALQFRAAASSSLMIPNIPDARSIFFCLRVSCCVFFVSKFMWTSIHTKKRSGCFKEGCQNWMFTSFLILLFIFSSFLVPLSISFMSFMSFMSFVFYFIELQCERISMLQISFIIISGLIILFVCDEMWSIGNKNLDIPTFLNIFPGIKVAHNKCFNTSIILIIIISFILFHHILFKAHSFFVFQSFILFISKRIILKFCNNLHASFIIKYMHIENNIVQLIKDVLNWRYIIIRDVINSKYYSIITQIKKAVILLSTEHGQRIIKCLRTFPRHHEDFHILKKFYKLTRDILVLPLSASEAFFNIKRLCLLWILDHLLHININKVDLLKFSCHWINSNHQPSSTLSLSTLAYSDYSPTNIKHVVTFKNSPNSLTVPAGKIKHAIWISLPGSGREGLNSFNVADCIQITNPYRNTCPKTSINTHRTNNCILFTFLVPRKGIEILKCLNLINPQFYCFHCSFFTANRQRSVALN</sequence>
<evidence type="ECO:0000256" key="1">
    <source>
        <dbReference type="SAM" id="Phobius"/>
    </source>
</evidence>
<dbReference type="VEuPathDB" id="FungiDB:VP01_3074g2"/>
<comment type="caution">
    <text evidence="3">The sequence shown here is derived from an EMBL/GenBank/DDBJ whole genome shotgun (WGS) entry which is preliminary data.</text>
</comment>
<feature type="transmembrane region" description="Helical" evidence="1">
    <location>
        <begin position="137"/>
        <end position="157"/>
    </location>
</feature>
<feature type="transmembrane region" description="Helical" evidence="1">
    <location>
        <begin position="99"/>
        <end position="131"/>
    </location>
</feature>
<dbReference type="AlphaFoldDB" id="A0A0L6UZP5"/>
<name>A0A0L6UZP5_9BASI</name>
<accession>A0A0L6UZP5</accession>
<protein>
    <submittedName>
        <fullName evidence="3">Putative signal peptide protein</fullName>
    </submittedName>
</protein>
<dbReference type="EMBL" id="LAVV01008029">
    <property type="protein sequence ID" value="KNZ54016.1"/>
    <property type="molecule type" value="Genomic_DNA"/>
</dbReference>
<gene>
    <name evidence="3" type="ORF">VP01_3074g2</name>
</gene>
<keyword evidence="4" id="KW-1185">Reference proteome</keyword>
<keyword evidence="1" id="KW-0472">Membrane</keyword>
<reference evidence="3 4" key="1">
    <citation type="submission" date="2015-08" db="EMBL/GenBank/DDBJ databases">
        <title>Next Generation Sequencing and Analysis of the Genome of Puccinia sorghi L Schw, the Causal Agent of Maize Common Rust.</title>
        <authorList>
            <person name="Rochi L."/>
            <person name="Burguener G."/>
            <person name="Darino M."/>
            <person name="Turjanski A."/>
            <person name="Kreff E."/>
            <person name="Dieguez M.J."/>
            <person name="Sacco F."/>
        </authorList>
    </citation>
    <scope>NUCLEOTIDE SEQUENCE [LARGE SCALE GENOMIC DNA]</scope>
    <source>
        <strain evidence="3 4">RO10H11247</strain>
    </source>
</reference>
<feature type="transmembrane region" description="Helical" evidence="1">
    <location>
        <begin position="187"/>
        <end position="207"/>
    </location>
</feature>
<keyword evidence="1" id="KW-0812">Transmembrane</keyword>
<evidence type="ECO:0000256" key="2">
    <source>
        <dbReference type="SAM" id="SignalP"/>
    </source>
</evidence>
<dbReference type="Proteomes" id="UP000037035">
    <property type="component" value="Unassembled WGS sequence"/>
</dbReference>
<keyword evidence="2" id="KW-0732">Signal</keyword>
<feature type="transmembrane region" description="Helical" evidence="1">
    <location>
        <begin position="56"/>
        <end position="78"/>
    </location>
</feature>
<organism evidence="3 4">
    <name type="scientific">Puccinia sorghi</name>
    <dbReference type="NCBI Taxonomy" id="27349"/>
    <lineage>
        <taxon>Eukaryota</taxon>
        <taxon>Fungi</taxon>
        <taxon>Dikarya</taxon>
        <taxon>Basidiomycota</taxon>
        <taxon>Pucciniomycotina</taxon>
        <taxon>Pucciniomycetes</taxon>
        <taxon>Pucciniales</taxon>
        <taxon>Pucciniaceae</taxon>
        <taxon>Puccinia</taxon>
    </lineage>
</organism>
<feature type="signal peptide" evidence="2">
    <location>
        <begin position="1"/>
        <end position="17"/>
    </location>
</feature>
<keyword evidence="1" id="KW-1133">Transmembrane helix</keyword>
<feature type="chain" id="PRO_5005567980" evidence="2">
    <location>
        <begin position="18"/>
        <end position="503"/>
    </location>
</feature>
<proteinExistence type="predicted"/>
<evidence type="ECO:0000313" key="3">
    <source>
        <dbReference type="EMBL" id="KNZ54016.1"/>
    </source>
</evidence>